<dbReference type="InterPro" id="IPR048147">
    <property type="entry name" value="CBO0543-like"/>
</dbReference>
<evidence type="ECO:0000256" key="1">
    <source>
        <dbReference type="SAM" id="Phobius"/>
    </source>
</evidence>
<feature type="transmembrane region" description="Helical" evidence="1">
    <location>
        <begin position="9"/>
        <end position="27"/>
    </location>
</feature>
<keyword evidence="1" id="KW-1133">Transmembrane helix</keyword>
<organism evidence="2 3">
    <name type="scientific">Neobacillus niacini</name>
    <dbReference type="NCBI Taxonomy" id="86668"/>
    <lineage>
        <taxon>Bacteria</taxon>
        <taxon>Bacillati</taxon>
        <taxon>Bacillota</taxon>
        <taxon>Bacilli</taxon>
        <taxon>Bacillales</taxon>
        <taxon>Bacillaceae</taxon>
        <taxon>Neobacillus</taxon>
    </lineage>
</organism>
<gene>
    <name evidence="2" type="ORF">F4694_004275</name>
</gene>
<reference evidence="3" key="1">
    <citation type="submission" date="2020-07" db="EMBL/GenBank/DDBJ databases">
        <authorList>
            <person name="Partida-Martinez L."/>
            <person name="Huntemann M."/>
            <person name="Clum A."/>
            <person name="Wang J."/>
            <person name="Palaniappan K."/>
            <person name="Ritter S."/>
            <person name="Chen I.-M."/>
            <person name="Stamatis D."/>
            <person name="Reddy T."/>
            <person name="O'Malley R."/>
            <person name="Daum C."/>
            <person name="Shapiro N."/>
            <person name="Ivanova N."/>
            <person name="Kyrpides N."/>
            <person name="Woyke T."/>
        </authorList>
    </citation>
    <scope>NUCLEOTIDE SEQUENCE [LARGE SCALE GENOMIC DNA]</scope>
    <source>
        <strain evidence="3">AT2.8</strain>
    </source>
</reference>
<feature type="transmembrane region" description="Helical" evidence="1">
    <location>
        <begin position="63"/>
        <end position="86"/>
    </location>
</feature>
<accession>A0A852TK45</accession>
<keyword evidence="1" id="KW-0472">Membrane</keyword>
<dbReference type="EMBL" id="JACCBX010000009">
    <property type="protein sequence ID" value="NYE07464.1"/>
    <property type="molecule type" value="Genomic_DNA"/>
</dbReference>
<keyword evidence="1" id="KW-0812">Transmembrane</keyword>
<dbReference type="AlphaFoldDB" id="A0A852TK45"/>
<dbReference type="NCBIfam" id="NF041644">
    <property type="entry name" value="CBO0543_fam"/>
    <property type="match status" value="1"/>
</dbReference>
<feature type="transmembrane region" description="Helical" evidence="1">
    <location>
        <begin position="131"/>
        <end position="151"/>
    </location>
</feature>
<evidence type="ECO:0000313" key="3">
    <source>
        <dbReference type="Proteomes" id="UP000548423"/>
    </source>
</evidence>
<reference evidence="3" key="2">
    <citation type="submission" date="2020-08" db="EMBL/GenBank/DDBJ databases">
        <title>The Agave Microbiome: Exploring the role of microbial communities in plant adaptations to desert environments.</title>
        <authorList>
            <person name="Partida-Martinez L.P."/>
        </authorList>
    </citation>
    <scope>NUCLEOTIDE SEQUENCE [LARGE SCALE GENOMIC DNA]</scope>
    <source>
        <strain evidence="3">AT2.8</strain>
    </source>
</reference>
<name>A0A852TK45_9BACI</name>
<evidence type="ECO:0000313" key="2">
    <source>
        <dbReference type="EMBL" id="NYE07464.1"/>
    </source>
</evidence>
<sequence length="171" mass="19669">MGKKFEIKVLRLLFLFGIVSFLFSVRKPPVKDWLIIFLLKSYIASILDNILVKKGYLKYPVNLFKTFDISVLFSYLLFPVSCIYFNQATKNSSTIGILAKSILFSAPSALAEDWIEKNTKLITYKKSWTSLHSFISISSTFILVRFLMSVIRKFADRQSSNLSQSQKEIVL</sequence>
<feature type="transmembrane region" description="Helical" evidence="1">
    <location>
        <begin position="33"/>
        <end position="51"/>
    </location>
</feature>
<comment type="caution">
    <text evidence="2">The sequence shown here is derived from an EMBL/GenBank/DDBJ whole genome shotgun (WGS) entry which is preliminary data.</text>
</comment>
<protein>
    <submittedName>
        <fullName evidence="2">Uncharacterized protein</fullName>
    </submittedName>
</protein>
<proteinExistence type="predicted"/>
<dbReference type="Proteomes" id="UP000548423">
    <property type="component" value="Unassembled WGS sequence"/>
</dbReference>